<evidence type="ECO:0000313" key="4">
    <source>
        <dbReference type="Proteomes" id="UP000014074"/>
    </source>
</evidence>
<feature type="compositionally biased region" description="Basic and acidic residues" evidence="1">
    <location>
        <begin position="836"/>
        <end position="863"/>
    </location>
</feature>
<accession>R8BHQ5</accession>
<evidence type="ECO:0000256" key="1">
    <source>
        <dbReference type="SAM" id="MobiDB-lite"/>
    </source>
</evidence>
<feature type="domain" description="Heterokaryon incompatibility" evidence="2">
    <location>
        <begin position="88"/>
        <end position="231"/>
    </location>
</feature>
<feature type="region of interest" description="Disordered" evidence="1">
    <location>
        <begin position="804"/>
        <end position="863"/>
    </location>
</feature>
<feature type="region of interest" description="Disordered" evidence="1">
    <location>
        <begin position="704"/>
        <end position="747"/>
    </location>
</feature>
<dbReference type="KEGG" id="tmn:UCRPA7_5702"/>
<name>R8BHQ5_PHAM7</name>
<gene>
    <name evidence="3" type="ORF">UCRPA7_5702</name>
</gene>
<dbReference type="EMBL" id="KB933196">
    <property type="protein sequence ID" value="EON98792.1"/>
    <property type="molecule type" value="Genomic_DNA"/>
</dbReference>
<dbReference type="PANTHER" id="PTHR24148:SF64">
    <property type="entry name" value="HETEROKARYON INCOMPATIBILITY DOMAIN-CONTAINING PROTEIN"/>
    <property type="match status" value="1"/>
</dbReference>
<proteinExistence type="predicted"/>
<feature type="compositionally biased region" description="Basic and acidic residues" evidence="1">
    <location>
        <begin position="704"/>
        <end position="729"/>
    </location>
</feature>
<protein>
    <submittedName>
        <fullName evidence="3">Putative ankyrin and het domain protein</fullName>
    </submittedName>
</protein>
<dbReference type="GeneID" id="19326283"/>
<feature type="compositionally biased region" description="Polar residues" evidence="1">
    <location>
        <begin position="816"/>
        <end position="829"/>
    </location>
</feature>
<dbReference type="OrthoDB" id="3477286at2759"/>
<reference evidence="4" key="1">
    <citation type="journal article" date="2013" name="Genome Announc.">
        <title>Draft genome sequence of the ascomycete Phaeoacremonium aleophilum strain UCR-PA7, a causal agent of the esca disease complex in grapevines.</title>
        <authorList>
            <person name="Blanco-Ulate B."/>
            <person name="Rolshausen P."/>
            <person name="Cantu D."/>
        </authorList>
    </citation>
    <scope>NUCLEOTIDE SEQUENCE [LARGE SCALE GENOMIC DNA]</scope>
    <source>
        <strain evidence="4">UCR-PA7</strain>
    </source>
</reference>
<sequence length="947" mass="109396">MPHREDAFEIDDKDSRIVSFNEKQTDYEVFSYKSLRNLKKNVRLLKILPGDHSNPNVYCQLFEAEIGDDGVYMPSNDPTKSTPRKIEYEALSWCWPQDGKQDHQILLQTEDQVQRKRASDELVWALKYLRYPDKSRNLWIDAICIDQDNTSERNHQVENMAKIYSFAERVCVWLGKATDSSKLAIKFIKEEIMQLQNFDELCANDKNAEKWQCLLTLMQRRWFSRRWVVQEIALAKQATVYCGPDTIPWKDFAVAVELFVEVETATHRLSEVMQKDPRFYHVPGWFEYVSELGASLLVQATGKVFRDRKTGDILNNREVDISSRRPLLSLEYLVSSLSTFDVTEPRDVVYSLLAIAKDTTPYAADEGPEIPHVKTQKALEHWTERKRYVVDYQRSYTEVCKDFIKFCITTSEPSRAVDIICRPWAPEPKATQNIQTGVREEMPPLPSWVPQLTGAPFAMFPTSGRTGPNMSRKNADTLVGMPMLGQRSYNAALTRGVDLDALSWRDRMNMESNPHFSMYIKGFVLDEISDIESASQNGAIPEEWLQLANWETPRKANKDEPPPEFWRTIVADRGRDGRNPPVYYAKACKESVIKGGIGGGAVNTGDLIHNERNSIIAQFCRRVQAVIWNRSLIKTKAGHLGIANKNAKVGDKICILYGCSVPVVLRQCPEPKTEEQIKEEASYDRLYAVEKALVAGQRRSKRVEERKQHYRERCEESERMKEVIEDKERRQRGRPMPKLNPKEKEILEWKDEVPRQTRDLEERLEAELDDKMRNELEVWLRMQSKKESQPTMPPGEQDLLRRVQTQPPAAQPPSVPNQQVNGTRQTAGSEPNGDVPRNRDNGRSKRIRLSEMGEADRHHAIKESKWRLQERKKASEKRKATVEEILDDHRVGKKRSGEGKKNAQPNREDDKWFYTFLGECYIHGMMDGEAMGYFNNNGLHSSVFEMR</sequence>
<dbReference type="Pfam" id="PF06985">
    <property type="entry name" value="HET"/>
    <property type="match status" value="1"/>
</dbReference>
<dbReference type="HOGENOM" id="CLU_004184_10_2_1"/>
<dbReference type="InterPro" id="IPR010730">
    <property type="entry name" value="HET"/>
</dbReference>
<dbReference type="InterPro" id="IPR052895">
    <property type="entry name" value="HetReg/Transcr_Mod"/>
</dbReference>
<dbReference type="PANTHER" id="PTHR24148">
    <property type="entry name" value="ANKYRIN REPEAT DOMAIN-CONTAINING PROTEIN 39 HOMOLOG-RELATED"/>
    <property type="match status" value="1"/>
</dbReference>
<evidence type="ECO:0000259" key="2">
    <source>
        <dbReference type="Pfam" id="PF06985"/>
    </source>
</evidence>
<dbReference type="eggNOG" id="ENOG502QV31">
    <property type="taxonomic scope" value="Eukaryota"/>
</dbReference>
<dbReference type="Proteomes" id="UP000014074">
    <property type="component" value="Unassembled WGS sequence"/>
</dbReference>
<organism evidence="3 4">
    <name type="scientific">Phaeoacremonium minimum (strain UCR-PA7)</name>
    <name type="common">Esca disease fungus</name>
    <name type="synonym">Togninia minima</name>
    <dbReference type="NCBI Taxonomy" id="1286976"/>
    <lineage>
        <taxon>Eukaryota</taxon>
        <taxon>Fungi</taxon>
        <taxon>Dikarya</taxon>
        <taxon>Ascomycota</taxon>
        <taxon>Pezizomycotina</taxon>
        <taxon>Sordariomycetes</taxon>
        <taxon>Sordariomycetidae</taxon>
        <taxon>Togniniales</taxon>
        <taxon>Togniniaceae</taxon>
        <taxon>Phaeoacremonium</taxon>
    </lineage>
</organism>
<keyword evidence="4" id="KW-1185">Reference proteome</keyword>
<dbReference type="AlphaFoldDB" id="R8BHQ5"/>
<dbReference type="RefSeq" id="XP_007916437.1">
    <property type="nucleotide sequence ID" value="XM_007918246.1"/>
</dbReference>
<evidence type="ECO:0000313" key="3">
    <source>
        <dbReference type="EMBL" id="EON98792.1"/>
    </source>
</evidence>